<protein>
    <submittedName>
        <fullName evidence="2">Acetyltransferase, GNAT family</fullName>
    </submittedName>
</protein>
<dbReference type="OrthoDB" id="5241264at2"/>
<dbReference type="Gene3D" id="3.40.630.30">
    <property type="match status" value="1"/>
</dbReference>
<reference evidence="2" key="1">
    <citation type="submission" date="2010-08" db="EMBL/GenBank/DDBJ databases">
        <authorList>
            <person name="Muzny D."/>
            <person name="Qin X."/>
            <person name="Buhay C."/>
            <person name="Dugan-Rocha S."/>
            <person name="Ding Y."/>
            <person name="Chen G."/>
            <person name="Hawes A."/>
            <person name="Holder M."/>
            <person name="Jhangiani S."/>
            <person name="Johnson A."/>
            <person name="Khan Z."/>
            <person name="Li Z."/>
            <person name="Liu W."/>
            <person name="Liu X."/>
            <person name="Perez L."/>
            <person name="Shen H."/>
            <person name="Wang Q."/>
            <person name="Watt J."/>
            <person name="Xi L."/>
            <person name="Xin Y."/>
            <person name="Zhou J."/>
            <person name="Deng J."/>
            <person name="Jiang H."/>
            <person name="Liu Y."/>
            <person name="Qu J."/>
            <person name="Song X.-Z."/>
            <person name="Zhang L."/>
            <person name="Villasana D."/>
            <person name="Johnson A."/>
            <person name="Liu J."/>
            <person name="Liyanage D."/>
            <person name="Lorensuhewa L."/>
            <person name="Robinson T."/>
            <person name="Song A."/>
            <person name="Song B.-B."/>
            <person name="Dinh H."/>
            <person name="Thornton R."/>
            <person name="Coyle M."/>
            <person name="Francisco L."/>
            <person name="Jackson L."/>
            <person name="Javaid M."/>
            <person name="Korchina V."/>
            <person name="Kovar C."/>
            <person name="Mata R."/>
            <person name="Mathew T."/>
            <person name="Ngo R."/>
            <person name="Nguyen L."/>
            <person name="Nguyen N."/>
            <person name="Okwuonu G."/>
            <person name="Ongeri F."/>
            <person name="Pham C."/>
            <person name="Simmons D."/>
            <person name="Wilczek-Boney K."/>
            <person name="Hale W."/>
            <person name="Jakkamsetti A."/>
            <person name="Pham P."/>
            <person name="Ruth R."/>
            <person name="San Lucas F."/>
            <person name="Warren J."/>
            <person name="Zhang J."/>
            <person name="Zhao Z."/>
            <person name="Zhou C."/>
            <person name="Zhu D."/>
            <person name="Lee S."/>
            <person name="Bess C."/>
            <person name="Blankenburg K."/>
            <person name="Forbes L."/>
            <person name="Fu Q."/>
            <person name="Gubbala S."/>
            <person name="Hirani K."/>
            <person name="Jayaseelan J.C."/>
            <person name="Lara F."/>
            <person name="Munidasa M."/>
            <person name="Palculict T."/>
            <person name="Patil S."/>
            <person name="Pu L.-L."/>
            <person name="Saada N."/>
            <person name="Tang L."/>
            <person name="Weissenberger G."/>
            <person name="Zhu Y."/>
            <person name="Hemphill L."/>
            <person name="Shang Y."/>
            <person name="Youmans B."/>
            <person name="Ayvaz T."/>
            <person name="Ross M."/>
            <person name="Santibanez J."/>
            <person name="Aqrawi P."/>
            <person name="Gross S."/>
            <person name="Joshi V."/>
            <person name="Fowler G."/>
            <person name="Nazareth L."/>
            <person name="Reid J."/>
            <person name="Worley K."/>
            <person name="Petrosino J."/>
            <person name="Highlander S."/>
            <person name="Gibbs R."/>
        </authorList>
    </citation>
    <scope>NUCLEOTIDE SEQUENCE [LARGE SCALE GENOMIC DNA]</scope>
    <source>
        <strain evidence="2">DSM 15272</strain>
    </source>
</reference>
<dbReference type="SUPFAM" id="SSF55729">
    <property type="entry name" value="Acyl-CoA N-acyltransferases (Nat)"/>
    <property type="match status" value="1"/>
</dbReference>
<feature type="domain" description="N-acetyltransferase" evidence="1">
    <location>
        <begin position="140"/>
        <end position="280"/>
    </location>
</feature>
<evidence type="ECO:0000259" key="1">
    <source>
        <dbReference type="PROSITE" id="PS51186"/>
    </source>
</evidence>
<dbReference type="PIRSF" id="PIRSF021603">
    <property type="entry name" value="UCP21603_acetyltransf"/>
    <property type="match status" value="1"/>
</dbReference>
<dbReference type="Pfam" id="PF00583">
    <property type="entry name" value="Acetyltransf_1"/>
    <property type="match status" value="1"/>
</dbReference>
<accession>E2SD76</accession>
<dbReference type="InterPro" id="IPR016794">
    <property type="entry name" value="UCP21603_acetyltransf"/>
</dbReference>
<dbReference type="eggNOG" id="COG3393">
    <property type="taxonomic scope" value="Bacteria"/>
</dbReference>
<dbReference type="InterPro" id="IPR016181">
    <property type="entry name" value="Acyl_CoA_acyltransferase"/>
</dbReference>
<gene>
    <name evidence="2" type="ORF">HMPREF0063_12388</name>
</gene>
<organism evidence="2 3">
    <name type="scientific">Aeromicrobium marinum DSM 15272</name>
    <dbReference type="NCBI Taxonomy" id="585531"/>
    <lineage>
        <taxon>Bacteria</taxon>
        <taxon>Bacillati</taxon>
        <taxon>Actinomycetota</taxon>
        <taxon>Actinomycetes</taxon>
        <taxon>Propionibacteriales</taxon>
        <taxon>Nocardioidaceae</taxon>
        <taxon>Aeromicrobium</taxon>
    </lineage>
</organism>
<dbReference type="InterPro" id="IPR025289">
    <property type="entry name" value="DUF4081"/>
</dbReference>
<dbReference type="AlphaFoldDB" id="E2SD76"/>
<sequence length="280" mass="30595">MLDTRTGVRALSPADLPAFRELLARDPLTNVFLQYRADTTRLEPRWMGGQMLGRFTDGVLTSVCHCGANVVPGEADRTAAEAFADRLVRSGVRPSSIAGPRDAVLTMWERLGPVWGPARSPRLAQPFLVIDHESPLTPDPRVRRVVMDELDVLYPACVQMFAEEVGVDPEASHGHMYRARVAQLVTQGWAFAIIEDDEVLFKAEVGAASTAACQLQGVWVRPDLRGTGVAAGALASVVRLVRRDIAAAVTLYVNDHNLPARRTYARAGFRDHGTFASILL</sequence>
<dbReference type="GO" id="GO:0016747">
    <property type="term" value="F:acyltransferase activity, transferring groups other than amino-acyl groups"/>
    <property type="evidence" value="ECO:0007669"/>
    <property type="project" value="InterPro"/>
</dbReference>
<dbReference type="Pfam" id="PF13312">
    <property type="entry name" value="DUF4081"/>
    <property type="match status" value="1"/>
</dbReference>
<proteinExistence type="predicted"/>
<evidence type="ECO:0000313" key="3">
    <source>
        <dbReference type="Proteomes" id="UP000003111"/>
    </source>
</evidence>
<dbReference type="InterPro" id="IPR000182">
    <property type="entry name" value="GNAT_dom"/>
</dbReference>
<keyword evidence="3" id="KW-1185">Reference proteome</keyword>
<dbReference type="STRING" id="585531.HMPREF0063_12388"/>
<dbReference type="PROSITE" id="PS51186">
    <property type="entry name" value="GNAT"/>
    <property type="match status" value="1"/>
</dbReference>
<dbReference type="HOGENOM" id="CLU_086566_0_0_11"/>
<dbReference type="RefSeq" id="WP_007077480.1">
    <property type="nucleotide sequence ID" value="NZ_CM001024.1"/>
</dbReference>
<comment type="caution">
    <text evidence="2">The sequence shown here is derived from an EMBL/GenBank/DDBJ whole genome shotgun (WGS) entry which is preliminary data.</text>
</comment>
<name>E2SD76_9ACTN</name>
<evidence type="ECO:0000313" key="2">
    <source>
        <dbReference type="EMBL" id="EFQ83179.1"/>
    </source>
</evidence>
<dbReference type="EMBL" id="ACLF03000006">
    <property type="protein sequence ID" value="EFQ83179.1"/>
    <property type="molecule type" value="Genomic_DNA"/>
</dbReference>
<dbReference type="Proteomes" id="UP000003111">
    <property type="component" value="Unassembled WGS sequence"/>
</dbReference>